<dbReference type="InterPro" id="IPR010359">
    <property type="entry name" value="IrrE_HExxH"/>
</dbReference>
<evidence type="ECO:0000313" key="5">
    <source>
        <dbReference type="Proteomes" id="UP000886607"/>
    </source>
</evidence>
<reference evidence="3" key="1">
    <citation type="submission" date="2019-08" db="EMBL/GenBank/DDBJ databases">
        <authorList>
            <person name="Ishikawa M."/>
            <person name="Suzuki T."/>
            <person name="Matsutani M."/>
        </authorList>
    </citation>
    <scope>NUCLEOTIDE SEQUENCE</scope>
    <source>
        <strain evidence="3">7C1</strain>
        <strain evidence="2">8C4</strain>
    </source>
</reference>
<proteinExistence type="predicted"/>
<dbReference type="RefSeq" id="WP_202583636.1">
    <property type="nucleotide sequence ID" value="NZ_BKBO01000008.1"/>
</dbReference>
<evidence type="ECO:0000313" key="4">
    <source>
        <dbReference type="Proteomes" id="UP000886597"/>
    </source>
</evidence>
<keyword evidence="5" id="KW-1185">Reference proteome</keyword>
<comment type="caution">
    <text evidence="3">The sequence shown here is derived from an EMBL/GenBank/DDBJ whole genome shotgun (WGS) entry which is preliminary data.</text>
</comment>
<sequence>MDKAEELMSLFSNLSYVYDDNMPKKQGGLNVDNYIYLNPNQTKTELTSTVSEEIGHYLTSAGDIIAQDTNEKRKQERKARDVGATLVVTADDILKCFDNGCETTQDCVDFLNVTSKTFNDAIEYYRRKYGGILTENNDILIFNADGTISVHKRKLNS</sequence>
<reference evidence="3" key="2">
    <citation type="journal article" date="2020" name="Int. Dairy J.">
        <title>Lactic acid bacterial diversity in Brie cheese focusing on salt concentration and pH of isolation medium and characterisation of halophilic and alkaliphilic lactic acid bacterial isolates.</title>
        <authorList>
            <person name="Unno R."/>
            <person name="Matsutani M."/>
            <person name="Suzuki T."/>
            <person name="Kodama K."/>
            <person name="Matsushita H."/>
            <person name="Yamasato K."/>
            <person name="Koizumi Y."/>
            <person name="Ishikawa M."/>
        </authorList>
    </citation>
    <scope>NUCLEOTIDE SEQUENCE</scope>
    <source>
        <strain evidence="3">7C1</strain>
        <strain evidence="2">8C4</strain>
    </source>
</reference>
<dbReference type="Proteomes" id="UP000886597">
    <property type="component" value="Unassembled WGS sequence"/>
</dbReference>
<name>A0AAN4RKL0_9ENTE</name>
<feature type="domain" description="IrrE N-terminal-like" evidence="1">
    <location>
        <begin position="32"/>
        <end position="118"/>
    </location>
</feature>
<accession>A0AAN4RKL0</accession>
<dbReference type="Pfam" id="PF06114">
    <property type="entry name" value="Peptidase_M78"/>
    <property type="match status" value="1"/>
</dbReference>
<dbReference type="Proteomes" id="UP000886607">
    <property type="component" value="Unassembled WGS sequence"/>
</dbReference>
<gene>
    <name evidence="2" type="ORF">TK11N_07640</name>
    <name evidence="3" type="ORF">TK2N_08340</name>
</gene>
<dbReference type="EMBL" id="BKBO01000008">
    <property type="protein sequence ID" value="GEQ48912.1"/>
    <property type="molecule type" value="Genomic_DNA"/>
</dbReference>
<dbReference type="AlphaFoldDB" id="A0AAN4RKL0"/>
<evidence type="ECO:0000259" key="1">
    <source>
        <dbReference type="Pfam" id="PF06114"/>
    </source>
</evidence>
<protein>
    <recommendedName>
        <fullName evidence="1">IrrE N-terminal-like domain-containing protein</fullName>
    </recommendedName>
</protein>
<evidence type="ECO:0000313" key="3">
    <source>
        <dbReference type="EMBL" id="GEQ53990.1"/>
    </source>
</evidence>
<organism evidence="3 4">
    <name type="scientific">Tetragenococcus koreensis</name>
    <dbReference type="NCBI Taxonomy" id="290335"/>
    <lineage>
        <taxon>Bacteria</taxon>
        <taxon>Bacillati</taxon>
        <taxon>Bacillota</taxon>
        <taxon>Bacilli</taxon>
        <taxon>Lactobacillales</taxon>
        <taxon>Enterococcaceae</taxon>
        <taxon>Tetragenococcus</taxon>
    </lineage>
</organism>
<evidence type="ECO:0000313" key="2">
    <source>
        <dbReference type="EMBL" id="GEQ48912.1"/>
    </source>
</evidence>
<dbReference type="EMBL" id="BKBQ01000009">
    <property type="protein sequence ID" value="GEQ53990.1"/>
    <property type="molecule type" value="Genomic_DNA"/>
</dbReference>